<dbReference type="AlphaFoldDB" id="A0A7Z9DZ01"/>
<evidence type="ECO:0000313" key="2">
    <source>
        <dbReference type="EMBL" id="VXD14230.1"/>
    </source>
</evidence>
<comment type="caution">
    <text evidence="2">The sequence shown here is derived from an EMBL/GenBank/DDBJ whole genome shotgun (WGS) entry which is preliminary data.</text>
</comment>
<keyword evidence="1" id="KW-0812">Transmembrane</keyword>
<dbReference type="InterPro" id="IPR029044">
    <property type="entry name" value="Nucleotide-diphossugar_trans"/>
</dbReference>
<dbReference type="SUPFAM" id="SSF53448">
    <property type="entry name" value="Nucleotide-diphospho-sugar transferases"/>
    <property type="match status" value="1"/>
</dbReference>
<dbReference type="PANTHER" id="PTHR48090:SF6">
    <property type="entry name" value="SLR5056 PROTEIN"/>
    <property type="match status" value="1"/>
</dbReference>
<dbReference type="EMBL" id="CZCS02000011">
    <property type="protein sequence ID" value="VXD14230.1"/>
    <property type="molecule type" value="Genomic_DNA"/>
</dbReference>
<feature type="transmembrane region" description="Helical" evidence="1">
    <location>
        <begin position="336"/>
        <end position="355"/>
    </location>
</feature>
<name>A0A7Z9DZ01_9CYAN</name>
<gene>
    <name evidence="2" type="ORF">PL9631_1080023</name>
</gene>
<proteinExistence type="predicted"/>
<dbReference type="CDD" id="cd06438">
    <property type="entry name" value="EpsO_like"/>
    <property type="match status" value="1"/>
</dbReference>
<keyword evidence="2" id="KW-0808">Transferase</keyword>
<dbReference type="Gene3D" id="3.90.550.10">
    <property type="entry name" value="Spore Coat Polysaccharide Biosynthesis Protein SpsA, Chain A"/>
    <property type="match status" value="1"/>
</dbReference>
<keyword evidence="3" id="KW-1185">Reference proteome</keyword>
<dbReference type="Proteomes" id="UP000182190">
    <property type="component" value="Unassembled WGS sequence"/>
</dbReference>
<keyword evidence="1" id="KW-0472">Membrane</keyword>
<sequence length="400" mass="43835">MIIAIILTAGLTLISLALAIPVSVFFTECLAALIKKPPPNQKFVGIDPKIAVLIPAHNEASGIAATLNTILPQVNCRKSIVVIADNCTDETAAIARQLGTTVLERHDLVHRGKGYALDYGLKFLAENPPEVVVMIDADCHVEPGTISKIAHKAMSKRRPVQSTYSMETPPNPTPKDSISAFAFLVKNSVRPQGIARLGCPCVLTGTGMAFPWSMISKVSLASSNIVEDMQLGIDLALMGASPIFCQEAKVIGVLPAQEQVAKTQRTRWEHGHLKTLCTQVPRLLDASIRLKRRDLLILALDLCVPPLAFLVILWAIALVPSVLIAIFNLSLFPLQCLLVQGIMLLMAILITWANFGRSVMSLKTLLSIPLYILWKLPMYLGFFKKPQQEWVRTQRDILLS</sequence>
<keyword evidence="1" id="KW-1133">Transmembrane helix</keyword>
<dbReference type="GO" id="GO:0016740">
    <property type="term" value="F:transferase activity"/>
    <property type="evidence" value="ECO:0007669"/>
    <property type="project" value="UniProtKB-KW"/>
</dbReference>
<dbReference type="RefSeq" id="WP_083624514.1">
    <property type="nucleotide sequence ID" value="NZ_LR735028.1"/>
</dbReference>
<dbReference type="InterPro" id="IPR050256">
    <property type="entry name" value="Glycosyltransferase_2"/>
</dbReference>
<protein>
    <submittedName>
        <fullName evidence="2">Glycosyl transferase</fullName>
    </submittedName>
</protein>
<dbReference type="Pfam" id="PF13641">
    <property type="entry name" value="Glyco_tranf_2_3"/>
    <property type="match status" value="1"/>
</dbReference>
<evidence type="ECO:0000313" key="3">
    <source>
        <dbReference type="Proteomes" id="UP000182190"/>
    </source>
</evidence>
<evidence type="ECO:0000256" key="1">
    <source>
        <dbReference type="SAM" id="Phobius"/>
    </source>
</evidence>
<dbReference type="PANTHER" id="PTHR48090">
    <property type="entry name" value="UNDECAPRENYL-PHOSPHATE 4-DEOXY-4-FORMAMIDO-L-ARABINOSE TRANSFERASE-RELATED"/>
    <property type="match status" value="1"/>
</dbReference>
<accession>A0A7Z9DZ01</accession>
<dbReference type="OrthoDB" id="9797391at2"/>
<organism evidence="2 3">
    <name type="scientific">Planktothrix paucivesiculata PCC 9631</name>
    <dbReference type="NCBI Taxonomy" id="671071"/>
    <lineage>
        <taxon>Bacteria</taxon>
        <taxon>Bacillati</taxon>
        <taxon>Cyanobacteriota</taxon>
        <taxon>Cyanophyceae</taxon>
        <taxon>Oscillatoriophycideae</taxon>
        <taxon>Oscillatoriales</taxon>
        <taxon>Microcoleaceae</taxon>
        <taxon>Planktothrix</taxon>
    </lineage>
</organism>
<reference evidence="2" key="1">
    <citation type="submission" date="2019-10" db="EMBL/GenBank/DDBJ databases">
        <authorList>
            <consortium name="Genoscope - CEA"/>
            <person name="William W."/>
        </authorList>
    </citation>
    <scope>NUCLEOTIDE SEQUENCE [LARGE SCALE GENOMIC DNA]</scope>
    <source>
        <strain evidence="2">BBR_PRJEB10994</strain>
    </source>
</reference>